<dbReference type="RefSeq" id="WP_132425359.1">
    <property type="nucleotide sequence ID" value="NZ_SMFZ01000001.1"/>
</dbReference>
<dbReference type="OrthoDB" id="3579865at2"/>
<reference evidence="4 5" key="1">
    <citation type="submission" date="2019-03" db="EMBL/GenBank/DDBJ databases">
        <title>Sequencing the genomes of 1000 actinobacteria strains.</title>
        <authorList>
            <person name="Klenk H.-P."/>
        </authorList>
    </citation>
    <scope>NUCLEOTIDE SEQUENCE [LARGE SCALE GENOMIC DNA]</scope>
    <source>
        <strain evidence="4 5">DSM 44969</strain>
    </source>
</reference>
<evidence type="ECO:0000313" key="4">
    <source>
        <dbReference type="EMBL" id="TCK27106.1"/>
    </source>
</evidence>
<feature type="transmembrane region" description="Helical" evidence="2">
    <location>
        <begin position="32"/>
        <end position="54"/>
    </location>
</feature>
<keyword evidence="2" id="KW-1133">Transmembrane helix</keyword>
<feature type="region of interest" description="Disordered" evidence="1">
    <location>
        <begin position="127"/>
        <end position="159"/>
    </location>
</feature>
<keyword evidence="2" id="KW-0812">Transmembrane</keyword>
<feature type="region of interest" description="Disordered" evidence="1">
    <location>
        <begin position="1"/>
        <end position="30"/>
    </location>
</feature>
<feature type="compositionally biased region" description="Basic and acidic residues" evidence="1">
    <location>
        <begin position="141"/>
        <end position="159"/>
    </location>
</feature>
<dbReference type="Pfam" id="PF13400">
    <property type="entry name" value="Tad"/>
    <property type="match status" value="1"/>
</dbReference>
<dbReference type="NCBIfam" id="TIGR03816">
    <property type="entry name" value="tadE_like_DECH"/>
    <property type="match status" value="1"/>
</dbReference>
<dbReference type="InterPro" id="IPR028087">
    <property type="entry name" value="Tad_N"/>
</dbReference>
<accession>A0A4V2PJ48</accession>
<sequence>MSGHAADPGRTARETGRGERAGPADPTDRGSATVWAAGLIVVVLLIGTVGIDLVSAVRARHVAGSAADLAALAAAGVSSDGEQRACATARESAESNGATVRECRLEGWDALIRVEVERGWTWVGRGPASAAARAGPAPPEPSEHTADTRTPVPREAKGR</sequence>
<keyword evidence="2" id="KW-0472">Membrane</keyword>
<dbReference type="AlphaFoldDB" id="A0A4V2PJ48"/>
<gene>
    <name evidence="4" type="ORF">EV378_2963</name>
</gene>
<dbReference type="Proteomes" id="UP000295560">
    <property type="component" value="Unassembled WGS sequence"/>
</dbReference>
<dbReference type="EMBL" id="SMFZ01000001">
    <property type="protein sequence ID" value="TCK27106.1"/>
    <property type="molecule type" value="Genomic_DNA"/>
</dbReference>
<evidence type="ECO:0000259" key="3">
    <source>
        <dbReference type="Pfam" id="PF13400"/>
    </source>
</evidence>
<organism evidence="4 5">
    <name type="scientific">Pseudonocardia endophytica</name>
    <dbReference type="NCBI Taxonomy" id="401976"/>
    <lineage>
        <taxon>Bacteria</taxon>
        <taxon>Bacillati</taxon>
        <taxon>Actinomycetota</taxon>
        <taxon>Actinomycetes</taxon>
        <taxon>Pseudonocardiales</taxon>
        <taxon>Pseudonocardiaceae</taxon>
        <taxon>Pseudonocardia</taxon>
    </lineage>
</organism>
<evidence type="ECO:0000256" key="2">
    <source>
        <dbReference type="SAM" id="Phobius"/>
    </source>
</evidence>
<evidence type="ECO:0000256" key="1">
    <source>
        <dbReference type="SAM" id="MobiDB-lite"/>
    </source>
</evidence>
<feature type="domain" description="Putative Flp pilus-assembly TadG-like N-terminal" evidence="3">
    <location>
        <begin position="30"/>
        <end position="75"/>
    </location>
</feature>
<comment type="caution">
    <text evidence="4">The sequence shown here is derived from an EMBL/GenBank/DDBJ whole genome shotgun (WGS) entry which is preliminary data.</text>
</comment>
<feature type="compositionally biased region" description="Basic and acidic residues" evidence="1">
    <location>
        <begin position="10"/>
        <end position="28"/>
    </location>
</feature>
<evidence type="ECO:0000313" key="5">
    <source>
        <dbReference type="Proteomes" id="UP000295560"/>
    </source>
</evidence>
<keyword evidence="5" id="KW-1185">Reference proteome</keyword>
<name>A0A4V2PJ48_PSEEN</name>
<protein>
    <submittedName>
        <fullName evidence="4">Secretion/DNA translocation related TadE-like protein</fullName>
    </submittedName>
</protein>
<dbReference type="InterPro" id="IPR021202">
    <property type="entry name" value="Rv3654c-like"/>
</dbReference>
<proteinExistence type="predicted"/>